<evidence type="ECO:0000256" key="4">
    <source>
        <dbReference type="ARBA" id="ARBA00022692"/>
    </source>
</evidence>
<organism evidence="12 13">
    <name type="scientific">Cetraspora pellucida</name>
    <dbReference type="NCBI Taxonomy" id="1433469"/>
    <lineage>
        <taxon>Eukaryota</taxon>
        <taxon>Fungi</taxon>
        <taxon>Fungi incertae sedis</taxon>
        <taxon>Mucoromycota</taxon>
        <taxon>Glomeromycotina</taxon>
        <taxon>Glomeromycetes</taxon>
        <taxon>Diversisporales</taxon>
        <taxon>Gigasporaceae</taxon>
        <taxon>Cetraspora</taxon>
    </lineage>
</organism>
<dbReference type="CDD" id="cd18577">
    <property type="entry name" value="ABC_6TM_Pgp_ABCB1_D1_like"/>
    <property type="match status" value="1"/>
</dbReference>
<dbReference type="InterPro" id="IPR027417">
    <property type="entry name" value="P-loop_NTPase"/>
</dbReference>
<dbReference type="FunFam" id="1.20.1560.10:FF:000009">
    <property type="entry name" value="ABC transporter B family member 1"/>
    <property type="match status" value="1"/>
</dbReference>
<keyword evidence="6" id="KW-0067">ATP-binding</keyword>
<feature type="domain" description="ABC transmembrane type-1" evidence="11">
    <location>
        <begin position="711"/>
        <end position="997"/>
    </location>
</feature>
<dbReference type="GO" id="GO:0016887">
    <property type="term" value="F:ATP hydrolysis activity"/>
    <property type="evidence" value="ECO:0007669"/>
    <property type="project" value="InterPro"/>
</dbReference>
<feature type="domain" description="ABC transmembrane type-1" evidence="11">
    <location>
        <begin position="66"/>
        <end position="334"/>
    </location>
</feature>
<evidence type="ECO:0000313" key="13">
    <source>
        <dbReference type="Proteomes" id="UP000789759"/>
    </source>
</evidence>
<dbReference type="Proteomes" id="UP000789759">
    <property type="component" value="Unassembled WGS sequence"/>
</dbReference>
<evidence type="ECO:0000256" key="3">
    <source>
        <dbReference type="ARBA" id="ARBA00022448"/>
    </source>
</evidence>
<dbReference type="InterPro" id="IPR017871">
    <property type="entry name" value="ABC_transporter-like_CS"/>
</dbReference>
<accession>A0A9N9DN69</accession>
<dbReference type="PROSITE" id="PS00211">
    <property type="entry name" value="ABC_TRANSPORTER_1"/>
    <property type="match status" value="2"/>
</dbReference>
<dbReference type="OrthoDB" id="6500128at2759"/>
<dbReference type="InterPro" id="IPR011527">
    <property type="entry name" value="ABC1_TM_dom"/>
</dbReference>
<evidence type="ECO:0000256" key="2">
    <source>
        <dbReference type="ARBA" id="ARBA00007577"/>
    </source>
</evidence>
<dbReference type="GO" id="GO:0015421">
    <property type="term" value="F:ABC-type oligopeptide transporter activity"/>
    <property type="evidence" value="ECO:0007669"/>
    <property type="project" value="TreeGrafter"/>
</dbReference>
<dbReference type="InterPro" id="IPR003593">
    <property type="entry name" value="AAA+_ATPase"/>
</dbReference>
<feature type="transmembrane region" description="Helical" evidence="9">
    <location>
        <begin position="749"/>
        <end position="776"/>
    </location>
</feature>
<feature type="transmembrane region" description="Helical" evidence="9">
    <location>
        <begin position="270"/>
        <end position="294"/>
    </location>
</feature>
<keyword evidence="8 9" id="KW-0472">Membrane</keyword>
<protein>
    <submittedName>
        <fullName evidence="12">5532_t:CDS:1</fullName>
    </submittedName>
</protein>
<keyword evidence="4 9" id="KW-0812">Transmembrane</keyword>
<feature type="transmembrane region" description="Helical" evidence="9">
    <location>
        <begin position="854"/>
        <end position="873"/>
    </location>
</feature>
<evidence type="ECO:0000256" key="7">
    <source>
        <dbReference type="ARBA" id="ARBA00022989"/>
    </source>
</evidence>
<evidence type="ECO:0000256" key="8">
    <source>
        <dbReference type="ARBA" id="ARBA00023136"/>
    </source>
</evidence>
<dbReference type="SUPFAM" id="SSF52540">
    <property type="entry name" value="P-loop containing nucleoside triphosphate hydrolases"/>
    <property type="match status" value="2"/>
</dbReference>
<dbReference type="PANTHER" id="PTHR43394:SF18">
    <property type="entry name" value="ABC TRANSPORTER B FAMILY MEMBER 11-LIKE"/>
    <property type="match status" value="1"/>
</dbReference>
<dbReference type="SUPFAM" id="SSF90123">
    <property type="entry name" value="ABC transporter transmembrane region"/>
    <property type="match status" value="2"/>
</dbReference>
<dbReference type="GO" id="GO:0090374">
    <property type="term" value="P:oligopeptide export from mitochondrion"/>
    <property type="evidence" value="ECO:0007669"/>
    <property type="project" value="TreeGrafter"/>
</dbReference>
<sequence length="1276" mass="142229">MSEFTNGSANSDVSTTITFVEDNDSSEKLDPTVKQILNTQIHVDKKKRSYFQLFRSATNYELALMFIGIIFAGVAGSAMPATTIPFGKIVDYFTLYQQRSITYDEFSNKVNFLSLVFVFFSICIFVSTYIYMTTWIYTSERITRRIRERYLRAILRQNIAYFDKLGPGEVTTRITSDTHLIQQAFYEGWKMTLVVCCLIPIVLTTSSVLNKFSAIFMKRSLNHYSDAGTIAEEAISTIRTVVAFGSQKKLSTLYDSHLKSAKKEGVKRSLLDGLFLGVTSMTTYAIYALAFWYGSTLILSAEMTPGTVVNVSFAVMIGSLSLISIAPDLQIFSSAAGAGAKIFETIDRIPPIDIDSNSGDTPENVIGHIQLQNVSFIYPSRPEVKILKNIYLNIEPGTTIAIVGSSGSGKSTIISILLRFYNTISGRVLLDDQDINSLNLVWLRRQIGLVGQEPVLFNTTVAGNVAHGLIGSVYENIDDAKKREMIENACKMANAHDFIMNLPDKYETNVGERGFLLSGGQKQRIAIARAIIKDPKILLLDEATSALDAQSEDIVQDALNNASKGRTTIVIAHRLSTIRNANKIVVLERGIIVEMGTHDQLMTKKGVYFKLVDAQKIQLSNSENPDDDNGIYEDNHLSRNKSLKRNMSIKRNMSVKRTFSIKRNLSIKRSASIKRDKDDLEAAEPDFDYTTWQLIKRITSINTGPELILIFLGLLSATINGAIYSVFAISFSHVLQAFSQTSDRLRHDVIFWSLMLVVIAAGTMITNIIQGVIFGISGERLSKRIRSKSFASILRQDIAFFDDKENSIGVLTSKLSLDATHVNGLTGATLGNILQIAATIISCIIVAFVVGWKMTLVCLCCIPLIISSGALRIKMLARFQKKTKKAYEDSVKLACESVANIRTVASLTREEELCQIYHNLLEKPLRQGFKNAFWPSISFAFGHCTEYLTFALAFWYGSRLFMNGDYDLQRMFAIFVAIIFGSMSSVRIFSYAPEIVKAKSAANSIINLIEKVPIIDSWSPNGKKINQIQGHIKFSDVHFRYPIRPRVPVLRGLNLEIKPGQYAALVGPSGCGKSTTINLLERFYQLTSGRIMIDGTDISTMNVNNLREHIALVSQEPPLYNMTIKENIIFGCRSEQIPTNEDIVRVCREANIHDFIIGLPEGYDTYVGGKGAQLSGGQKQRIAIARALIRNPKILLLDEATSALDPETEKVIQNSLDTAARGRTTLAIAHRLSTTQHADVIFVIKDGKVYEQGTHKQLLERKGIYYKMVQDQLLHK</sequence>
<comment type="similarity">
    <text evidence="2">Belongs to the ABC transporter superfamily. ABCB family. Multidrug resistance exporter (TC 3.A.1.201) subfamily.</text>
</comment>
<feature type="transmembrane region" description="Helical" evidence="9">
    <location>
        <begin position="968"/>
        <end position="989"/>
    </location>
</feature>
<dbReference type="InterPro" id="IPR003439">
    <property type="entry name" value="ABC_transporter-like_ATP-bd"/>
</dbReference>
<evidence type="ECO:0000256" key="6">
    <source>
        <dbReference type="ARBA" id="ARBA00022840"/>
    </source>
</evidence>
<feature type="transmembrane region" description="Helical" evidence="9">
    <location>
        <begin position="707"/>
        <end position="729"/>
    </location>
</feature>
<evidence type="ECO:0000256" key="9">
    <source>
        <dbReference type="SAM" id="Phobius"/>
    </source>
</evidence>
<dbReference type="CDD" id="cd03249">
    <property type="entry name" value="ABC_MTABC3_MDL1_MDL2"/>
    <property type="match status" value="2"/>
</dbReference>
<evidence type="ECO:0000259" key="11">
    <source>
        <dbReference type="PROSITE" id="PS50929"/>
    </source>
</evidence>
<comment type="subcellular location">
    <subcellularLocation>
        <location evidence="1">Cell membrane</location>
        <topology evidence="1">Multi-pass membrane protein</topology>
    </subcellularLocation>
</comment>
<dbReference type="GO" id="GO:0005524">
    <property type="term" value="F:ATP binding"/>
    <property type="evidence" value="ECO:0007669"/>
    <property type="project" value="UniProtKB-KW"/>
</dbReference>
<dbReference type="SMART" id="SM00382">
    <property type="entry name" value="AAA"/>
    <property type="match status" value="2"/>
</dbReference>
<reference evidence="12" key="1">
    <citation type="submission" date="2021-06" db="EMBL/GenBank/DDBJ databases">
        <authorList>
            <person name="Kallberg Y."/>
            <person name="Tangrot J."/>
            <person name="Rosling A."/>
        </authorList>
    </citation>
    <scope>NUCLEOTIDE SEQUENCE</scope>
    <source>
        <strain evidence="12">FL966</strain>
    </source>
</reference>
<dbReference type="FunFam" id="3.40.50.300:FF:000916">
    <property type="entry name" value="ABC transporter B family member 9"/>
    <property type="match status" value="1"/>
</dbReference>
<feature type="transmembrane region" description="Helical" evidence="9">
    <location>
        <begin position="62"/>
        <end position="89"/>
    </location>
</feature>
<feature type="domain" description="ABC transporter" evidence="10">
    <location>
        <begin position="1032"/>
        <end position="1271"/>
    </location>
</feature>
<feature type="transmembrane region" description="Helical" evidence="9">
    <location>
        <begin position="824"/>
        <end position="848"/>
    </location>
</feature>
<dbReference type="PROSITE" id="PS50893">
    <property type="entry name" value="ABC_TRANSPORTER_2"/>
    <property type="match status" value="2"/>
</dbReference>
<keyword evidence="7 9" id="KW-1133">Transmembrane helix</keyword>
<dbReference type="Gene3D" id="3.40.50.300">
    <property type="entry name" value="P-loop containing nucleotide triphosphate hydrolases"/>
    <property type="match status" value="2"/>
</dbReference>
<comment type="caution">
    <text evidence="12">The sequence shown here is derived from an EMBL/GenBank/DDBJ whole genome shotgun (WGS) entry which is preliminary data.</text>
</comment>
<proteinExistence type="inferred from homology"/>
<feature type="transmembrane region" description="Helical" evidence="9">
    <location>
        <begin position="932"/>
        <end position="956"/>
    </location>
</feature>
<evidence type="ECO:0000256" key="5">
    <source>
        <dbReference type="ARBA" id="ARBA00022741"/>
    </source>
</evidence>
<keyword evidence="13" id="KW-1185">Reference proteome</keyword>
<dbReference type="PROSITE" id="PS50929">
    <property type="entry name" value="ABC_TM1F"/>
    <property type="match status" value="2"/>
</dbReference>
<name>A0A9N9DN69_9GLOM</name>
<gene>
    <name evidence="12" type="ORF">CPELLU_LOCUS9067</name>
</gene>
<dbReference type="Pfam" id="PF00005">
    <property type="entry name" value="ABC_tran"/>
    <property type="match status" value="2"/>
</dbReference>
<dbReference type="EMBL" id="CAJVQA010006732">
    <property type="protein sequence ID" value="CAG8645447.1"/>
    <property type="molecule type" value="Genomic_DNA"/>
</dbReference>
<keyword evidence="5" id="KW-0547">Nucleotide-binding</keyword>
<evidence type="ECO:0000256" key="1">
    <source>
        <dbReference type="ARBA" id="ARBA00004651"/>
    </source>
</evidence>
<dbReference type="Pfam" id="PF00664">
    <property type="entry name" value="ABC_membrane"/>
    <property type="match status" value="2"/>
</dbReference>
<feature type="domain" description="ABC transporter" evidence="10">
    <location>
        <begin position="369"/>
        <end position="614"/>
    </location>
</feature>
<feature type="transmembrane region" description="Helical" evidence="9">
    <location>
        <begin position="306"/>
        <end position="326"/>
    </location>
</feature>
<dbReference type="InterPro" id="IPR036640">
    <property type="entry name" value="ABC1_TM_sf"/>
</dbReference>
<dbReference type="GO" id="GO:0005886">
    <property type="term" value="C:plasma membrane"/>
    <property type="evidence" value="ECO:0007669"/>
    <property type="project" value="UniProtKB-SubCell"/>
</dbReference>
<dbReference type="AlphaFoldDB" id="A0A9N9DN69"/>
<dbReference type="PANTHER" id="PTHR43394">
    <property type="entry name" value="ATP-DEPENDENT PERMEASE MDL1, MITOCHONDRIAL"/>
    <property type="match status" value="1"/>
</dbReference>
<dbReference type="InterPro" id="IPR039421">
    <property type="entry name" value="Type_1_exporter"/>
</dbReference>
<evidence type="ECO:0000259" key="10">
    <source>
        <dbReference type="PROSITE" id="PS50893"/>
    </source>
</evidence>
<evidence type="ECO:0000313" key="12">
    <source>
        <dbReference type="EMBL" id="CAG8645447.1"/>
    </source>
</evidence>
<dbReference type="GO" id="GO:0005743">
    <property type="term" value="C:mitochondrial inner membrane"/>
    <property type="evidence" value="ECO:0007669"/>
    <property type="project" value="TreeGrafter"/>
</dbReference>
<dbReference type="CDD" id="cd18578">
    <property type="entry name" value="ABC_6TM_Pgp_ABCB1_D2_like"/>
    <property type="match status" value="1"/>
</dbReference>
<dbReference type="Gene3D" id="1.20.1560.10">
    <property type="entry name" value="ABC transporter type 1, transmembrane domain"/>
    <property type="match status" value="2"/>
</dbReference>
<feature type="transmembrane region" description="Helical" evidence="9">
    <location>
        <begin position="110"/>
        <end position="132"/>
    </location>
</feature>
<dbReference type="FunFam" id="3.40.50.300:FF:000251">
    <property type="entry name" value="ABC transporter B family member 19"/>
    <property type="match status" value="1"/>
</dbReference>
<keyword evidence="3" id="KW-0813">Transport</keyword>